<proteinExistence type="predicted"/>
<dbReference type="AlphaFoldDB" id="A0A1J5T7H0"/>
<dbReference type="GO" id="GO:0071555">
    <property type="term" value="P:cell wall organization"/>
    <property type="evidence" value="ECO:0007669"/>
    <property type="project" value="UniProtKB-KW"/>
</dbReference>
<keyword evidence="4" id="KW-0573">Peptidoglycan synthesis</keyword>
<dbReference type="PANTHER" id="PTHR38589">
    <property type="entry name" value="BLR0621 PROTEIN"/>
    <property type="match status" value="1"/>
</dbReference>
<dbReference type="GO" id="GO:0009252">
    <property type="term" value="P:peptidoglycan biosynthetic process"/>
    <property type="evidence" value="ECO:0007669"/>
    <property type="project" value="UniProtKB-UniPathway"/>
</dbReference>
<gene>
    <name evidence="7" type="ORF">GALL_99440</name>
</gene>
<sequence length="166" mass="17919">MDLLVGPDGTALLGGRRFACALGRAGMVAEKREGDGGTPVGVFPVRRVYYRPDRQPPPVTALPVQAITPADGWCDDPAHADYNRAVTLPHAARCEQLWRQDGLYDLLLVIGHNDDPPRPGAGSAIFLHVRHPDGTPTQGCVAFAIEDLRTILKNLTPDSKIQIKPA</sequence>
<dbReference type="GO" id="GO:0016740">
    <property type="term" value="F:transferase activity"/>
    <property type="evidence" value="ECO:0007669"/>
    <property type="project" value="UniProtKB-KW"/>
</dbReference>
<evidence type="ECO:0000259" key="6">
    <source>
        <dbReference type="PROSITE" id="PS52029"/>
    </source>
</evidence>
<dbReference type="EMBL" id="MLJW01000034">
    <property type="protein sequence ID" value="OIR08078.1"/>
    <property type="molecule type" value="Genomic_DNA"/>
</dbReference>
<evidence type="ECO:0000256" key="5">
    <source>
        <dbReference type="ARBA" id="ARBA00023316"/>
    </source>
</evidence>
<dbReference type="Pfam" id="PF03734">
    <property type="entry name" value="YkuD"/>
    <property type="match status" value="1"/>
</dbReference>
<evidence type="ECO:0000256" key="2">
    <source>
        <dbReference type="ARBA" id="ARBA00022679"/>
    </source>
</evidence>
<protein>
    <submittedName>
        <fullName evidence="7">L,D-transpeptidase catalytic domain</fullName>
    </submittedName>
</protein>
<comment type="caution">
    <text evidence="7">The sequence shown here is derived from an EMBL/GenBank/DDBJ whole genome shotgun (WGS) entry which is preliminary data.</text>
</comment>
<dbReference type="UniPathway" id="UPA00219"/>
<dbReference type="InterPro" id="IPR005490">
    <property type="entry name" value="LD_TPept_cat_dom"/>
</dbReference>
<evidence type="ECO:0000256" key="1">
    <source>
        <dbReference type="ARBA" id="ARBA00004752"/>
    </source>
</evidence>
<keyword evidence="5" id="KW-0961">Cell wall biogenesis/degradation</keyword>
<dbReference type="PROSITE" id="PS52029">
    <property type="entry name" value="LD_TPASE"/>
    <property type="match status" value="1"/>
</dbReference>
<dbReference type="GO" id="GO:0008360">
    <property type="term" value="P:regulation of cell shape"/>
    <property type="evidence" value="ECO:0007669"/>
    <property type="project" value="UniProtKB-KW"/>
</dbReference>
<keyword evidence="2" id="KW-0808">Transferase</keyword>
<evidence type="ECO:0000256" key="4">
    <source>
        <dbReference type="ARBA" id="ARBA00022984"/>
    </source>
</evidence>
<evidence type="ECO:0000313" key="7">
    <source>
        <dbReference type="EMBL" id="OIR08078.1"/>
    </source>
</evidence>
<comment type="pathway">
    <text evidence="1">Cell wall biogenesis; peptidoglycan biosynthesis.</text>
</comment>
<feature type="domain" description="L,D-TPase catalytic" evidence="6">
    <location>
        <begin position="1"/>
        <end position="164"/>
    </location>
</feature>
<evidence type="ECO:0000256" key="3">
    <source>
        <dbReference type="ARBA" id="ARBA00022960"/>
    </source>
</evidence>
<dbReference type="SUPFAM" id="SSF141523">
    <property type="entry name" value="L,D-transpeptidase catalytic domain-like"/>
    <property type="match status" value="1"/>
</dbReference>
<reference evidence="7" key="1">
    <citation type="submission" date="2016-10" db="EMBL/GenBank/DDBJ databases">
        <title>Sequence of Gallionella enrichment culture.</title>
        <authorList>
            <person name="Poehlein A."/>
            <person name="Muehling M."/>
            <person name="Daniel R."/>
        </authorList>
    </citation>
    <scope>NUCLEOTIDE SEQUENCE</scope>
</reference>
<name>A0A1J5T7H0_9ZZZZ</name>
<dbReference type="InterPro" id="IPR038063">
    <property type="entry name" value="Transpep_catalytic_dom"/>
</dbReference>
<dbReference type="PANTHER" id="PTHR38589:SF1">
    <property type="entry name" value="BLR0621 PROTEIN"/>
    <property type="match status" value="1"/>
</dbReference>
<organism evidence="7">
    <name type="scientific">mine drainage metagenome</name>
    <dbReference type="NCBI Taxonomy" id="410659"/>
    <lineage>
        <taxon>unclassified sequences</taxon>
        <taxon>metagenomes</taxon>
        <taxon>ecological metagenomes</taxon>
    </lineage>
</organism>
<keyword evidence="3" id="KW-0133">Cell shape</keyword>
<accession>A0A1J5T7H0</accession>